<dbReference type="GO" id="GO:0000287">
    <property type="term" value="F:magnesium ion binding"/>
    <property type="evidence" value="ECO:0007669"/>
    <property type="project" value="UniProtKB-UniRule"/>
</dbReference>
<dbReference type="KEGG" id="afx:JZ786_10855"/>
<dbReference type="Pfam" id="PF13378">
    <property type="entry name" value="MR_MLE_C"/>
    <property type="match status" value="1"/>
</dbReference>
<evidence type="ECO:0000313" key="9">
    <source>
        <dbReference type="EMBL" id="QSO49368.1"/>
    </source>
</evidence>
<dbReference type="Gene3D" id="3.30.390.10">
    <property type="entry name" value="Enolase-like, N-terminal domain"/>
    <property type="match status" value="1"/>
</dbReference>
<feature type="binding site" evidence="7">
    <location>
        <position position="189"/>
    </location>
    <ligand>
        <name>Mg(2+)</name>
        <dbReference type="ChEBI" id="CHEBI:18420"/>
    </ligand>
</feature>
<dbReference type="Proteomes" id="UP000663505">
    <property type="component" value="Chromosome"/>
</dbReference>
<dbReference type="CDD" id="cd03317">
    <property type="entry name" value="NAAAR"/>
    <property type="match status" value="1"/>
</dbReference>
<dbReference type="PANTHER" id="PTHR48073">
    <property type="entry name" value="O-SUCCINYLBENZOATE SYNTHASE-RELATED"/>
    <property type="match status" value="1"/>
</dbReference>
<dbReference type="InterPro" id="IPR047585">
    <property type="entry name" value="MenC"/>
</dbReference>
<evidence type="ECO:0000256" key="3">
    <source>
        <dbReference type="ARBA" id="ARBA00022723"/>
    </source>
</evidence>
<comment type="cofactor">
    <cofactor evidence="1 7">
        <name>a divalent metal cation</name>
        <dbReference type="ChEBI" id="CHEBI:60240"/>
    </cofactor>
</comment>
<dbReference type="EMBL" id="CP071182">
    <property type="protein sequence ID" value="QSO49368.1"/>
    <property type="molecule type" value="Genomic_DNA"/>
</dbReference>
<dbReference type="SFLD" id="SFLDS00001">
    <property type="entry name" value="Enolase"/>
    <property type="match status" value="1"/>
</dbReference>
<dbReference type="SUPFAM" id="SSF51604">
    <property type="entry name" value="Enolase C-terminal domain-like"/>
    <property type="match status" value="1"/>
</dbReference>
<evidence type="ECO:0000256" key="7">
    <source>
        <dbReference type="HAMAP-Rule" id="MF_01933"/>
    </source>
</evidence>
<dbReference type="SMART" id="SM00922">
    <property type="entry name" value="MR_MLE"/>
    <property type="match status" value="1"/>
</dbReference>
<evidence type="ECO:0000256" key="2">
    <source>
        <dbReference type="ARBA" id="ARBA00022428"/>
    </source>
</evidence>
<dbReference type="PANTHER" id="PTHR48073:SF5">
    <property type="entry name" value="O-SUCCINYLBENZOATE SYNTHASE"/>
    <property type="match status" value="1"/>
</dbReference>
<accession>A0A9X7Z992</accession>
<comment type="pathway">
    <text evidence="7">Quinol/quinone metabolism; 1,4-dihydroxy-2-naphthoate biosynthesis; 1,4-dihydroxy-2-naphthoate from chorismate: step 4/7.</text>
</comment>
<dbReference type="SFLD" id="SFLDF00009">
    <property type="entry name" value="o-succinylbenzoate_synthase"/>
    <property type="match status" value="1"/>
</dbReference>
<feature type="domain" description="Mandelate racemase/muconate lactonizing enzyme C-terminal" evidence="8">
    <location>
        <begin position="143"/>
        <end position="235"/>
    </location>
</feature>
<sequence length="372" mass="41505">MRIERVVLRQLAMKMKSPFTTSFGTQLMREFIVVEVVDEDGTVGWGESVALLNPWYNEETMKTNWHMLEDFIIPALLGVHLEHPDEVTERLQFIRKNNMAKSAFEGAVWDIFAKQQGQYLGQTLGGTKSEISVGISIGIQKDASMLIRMIGEYLETGYKRIKLKIKPGQDVEVVRGVRQVFPDVPLMVDANSSYQLRDLDHLRRLDEFNLMMIEQPLSHDDLVDHAKIQARLETPICLDESIHSAEDARKAIELGSCRIINLKIGRVGGLSESLRIHDVCREAGIPLWCGGMLESGIGRAHNIAVTTLANFTLPGDTAASSRYWDQDIIEPEVKLTDGVIQVPTNSGIGFTVDGSTLDRYTVASKSFSASSL</sequence>
<dbReference type="NCBIfam" id="TIGR01928">
    <property type="entry name" value="menC_lowGC_arch"/>
    <property type="match status" value="1"/>
</dbReference>
<evidence type="ECO:0000256" key="6">
    <source>
        <dbReference type="ARBA" id="ARBA00029491"/>
    </source>
</evidence>
<dbReference type="InterPro" id="IPR029017">
    <property type="entry name" value="Enolase-like_N"/>
</dbReference>
<evidence type="ECO:0000313" key="10">
    <source>
        <dbReference type="Proteomes" id="UP000663505"/>
    </source>
</evidence>
<organism evidence="9 10">
    <name type="scientific">Alicyclobacillus mengziensis</name>
    <dbReference type="NCBI Taxonomy" id="2931921"/>
    <lineage>
        <taxon>Bacteria</taxon>
        <taxon>Bacillati</taxon>
        <taxon>Bacillota</taxon>
        <taxon>Bacilli</taxon>
        <taxon>Bacillales</taxon>
        <taxon>Alicyclobacillaceae</taxon>
        <taxon>Alicyclobacillus</taxon>
    </lineage>
</organism>
<keyword evidence="2 7" id="KW-0474">Menaquinone biosynthesis</keyword>
<comment type="pathway">
    <text evidence="7">Quinol/quinone metabolism; menaquinone biosynthesis.</text>
</comment>
<evidence type="ECO:0000259" key="8">
    <source>
        <dbReference type="SMART" id="SM00922"/>
    </source>
</evidence>
<comment type="catalytic activity">
    <reaction evidence="7">
        <text>(1R,6R)-6-hydroxy-2-succinyl-cyclohexa-2,4-diene-1-carboxylate = 2-succinylbenzoate + H2O</text>
        <dbReference type="Rhea" id="RHEA:10196"/>
        <dbReference type="ChEBI" id="CHEBI:15377"/>
        <dbReference type="ChEBI" id="CHEBI:18325"/>
        <dbReference type="ChEBI" id="CHEBI:58689"/>
        <dbReference type="EC" id="4.2.1.113"/>
    </reaction>
</comment>
<protein>
    <recommendedName>
        <fullName evidence="6 7">o-succinylbenzoate synthase</fullName>
        <shortName evidence="7">OSB synthase</shortName>
        <shortName evidence="7">OSBS</shortName>
        <ecNumber evidence="6 7">4.2.1.113</ecNumber>
    </recommendedName>
    <alternativeName>
        <fullName evidence="7">4-(2'-carboxyphenyl)-4-oxybutyric acid synthase</fullName>
    </alternativeName>
    <alternativeName>
        <fullName evidence="7">o-succinylbenzoic acid synthase</fullName>
    </alternativeName>
</protein>
<dbReference type="GO" id="GO:0016854">
    <property type="term" value="F:racemase and epimerase activity"/>
    <property type="evidence" value="ECO:0007669"/>
    <property type="project" value="UniProtKB-ARBA"/>
</dbReference>
<dbReference type="InterPro" id="IPR013341">
    <property type="entry name" value="Mandelate_racemase_N_dom"/>
</dbReference>
<feature type="binding site" evidence="7">
    <location>
        <position position="239"/>
    </location>
    <ligand>
        <name>Mg(2+)</name>
        <dbReference type="ChEBI" id="CHEBI:18420"/>
    </ligand>
</feature>
<gene>
    <name evidence="7 9" type="primary">menC</name>
    <name evidence="9" type="ORF">JZ786_10855</name>
</gene>
<proteinExistence type="inferred from homology"/>
<dbReference type="EC" id="4.2.1.113" evidence="6 7"/>
<dbReference type="InterPro" id="IPR036849">
    <property type="entry name" value="Enolase-like_C_sf"/>
</dbReference>
<evidence type="ECO:0000256" key="5">
    <source>
        <dbReference type="ARBA" id="ARBA00023239"/>
    </source>
</evidence>
<keyword evidence="4 7" id="KW-0460">Magnesium</keyword>
<dbReference type="RefSeq" id="WP_206658679.1">
    <property type="nucleotide sequence ID" value="NZ_CP071182.1"/>
</dbReference>
<dbReference type="Gene3D" id="3.20.20.120">
    <property type="entry name" value="Enolase-like C-terminal domain"/>
    <property type="match status" value="1"/>
</dbReference>
<dbReference type="GO" id="GO:0009234">
    <property type="term" value="P:menaquinone biosynthetic process"/>
    <property type="evidence" value="ECO:0007669"/>
    <property type="project" value="UniProtKB-UniRule"/>
</dbReference>
<dbReference type="Pfam" id="PF02746">
    <property type="entry name" value="MR_MLE_N"/>
    <property type="match status" value="1"/>
</dbReference>
<name>A0A9X7Z992_9BACL</name>
<feature type="active site" description="Proton acceptor" evidence="7">
    <location>
        <position position="263"/>
    </location>
</feature>
<dbReference type="InterPro" id="IPR029065">
    <property type="entry name" value="Enolase_C-like"/>
</dbReference>
<dbReference type="SFLD" id="SFLDG00180">
    <property type="entry name" value="muconate_cycloisomerase"/>
    <property type="match status" value="1"/>
</dbReference>
<evidence type="ECO:0000256" key="4">
    <source>
        <dbReference type="ARBA" id="ARBA00022842"/>
    </source>
</evidence>
<dbReference type="SUPFAM" id="SSF54826">
    <property type="entry name" value="Enolase N-terminal domain-like"/>
    <property type="match status" value="1"/>
</dbReference>
<dbReference type="GO" id="GO:0043748">
    <property type="term" value="F:O-succinylbenzoate synthase activity"/>
    <property type="evidence" value="ECO:0007669"/>
    <property type="project" value="UniProtKB-EC"/>
</dbReference>
<feature type="binding site" evidence="7">
    <location>
        <position position="214"/>
    </location>
    <ligand>
        <name>Mg(2+)</name>
        <dbReference type="ChEBI" id="CHEBI:18420"/>
    </ligand>
</feature>
<comment type="function">
    <text evidence="7">Converts 2-succinyl-6-hydroxy-2,4-cyclohexadiene-1-carboxylate (SHCHC) to 2-succinylbenzoate (OSB).</text>
</comment>
<keyword evidence="5 7" id="KW-0456">Lyase</keyword>
<keyword evidence="3 7" id="KW-0479">Metal-binding</keyword>
<comment type="similarity">
    <text evidence="7">Belongs to the mandelate racemase/muconate lactonizing enzyme family. MenC type 2 subfamily.</text>
</comment>
<dbReference type="InterPro" id="IPR013342">
    <property type="entry name" value="Mandelate_racemase_C"/>
</dbReference>
<feature type="active site" description="Proton donor" evidence="7">
    <location>
        <position position="164"/>
    </location>
</feature>
<dbReference type="HAMAP" id="MF_01933">
    <property type="entry name" value="MenC_2"/>
    <property type="match status" value="1"/>
</dbReference>
<keyword evidence="10" id="KW-1185">Reference proteome</keyword>
<dbReference type="InterPro" id="IPR010197">
    <property type="entry name" value="OSBS/NAAAR"/>
</dbReference>
<evidence type="ECO:0000256" key="1">
    <source>
        <dbReference type="ARBA" id="ARBA00001968"/>
    </source>
</evidence>
<reference evidence="9 10" key="1">
    <citation type="submission" date="2021-02" db="EMBL/GenBank/DDBJ databases">
        <title>Alicyclobacillus curvatus sp. nov. and Alicyclobacillus mengziensis sp. nov., two acidophilic bacteria isolated from acid mine drainage.</title>
        <authorList>
            <person name="Huang Y."/>
        </authorList>
    </citation>
    <scope>NUCLEOTIDE SEQUENCE [LARGE SCALE GENOMIC DNA]</scope>
    <source>
        <strain evidence="9 10">S30H14</strain>
    </source>
</reference>
<dbReference type="AlphaFoldDB" id="A0A9X7Z992"/>